<dbReference type="RefSeq" id="WP_190435220.1">
    <property type="nucleotide sequence ID" value="NZ_JAMPKM010000029.1"/>
</dbReference>
<gene>
    <name evidence="2" type="ORF">NC998_25385</name>
</gene>
<evidence type="ECO:0000313" key="3">
    <source>
        <dbReference type="Proteomes" id="UP001464891"/>
    </source>
</evidence>
<organism evidence="2 3">
    <name type="scientific">Trichocoleus desertorum GB2-A4</name>
    <dbReference type="NCBI Taxonomy" id="2933944"/>
    <lineage>
        <taxon>Bacteria</taxon>
        <taxon>Bacillati</taxon>
        <taxon>Cyanobacteriota</taxon>
        <taxon>Cyanophyceae</taxon>
        <taxon>Leptolyngbyales</taxon>
        <taxon>Trichocoleusaceae</taxon>
        <taxon>Trichocoleus</taxon>
    </lineage>
</organism>
<feature type="region of interest" description="Disordered" evidence="1">
    <location>
        <begin position="1066"/>
        <end position="1104"/>
    </location>
</feature>
<name>A0ABV0JF96_9CYAN</name>
<reference evidence="2 3" key="1">
    <citation type="submission" date="2022-04" db="EMBL/GenBank/DDBJ databases">
        <title>Positive selection, recombination, and allopatry shape intraspecific diversity of widespread and dominant cyanobacteria.</title>
        <authorList>
            <person name="Wei J."/>
            <person name="Shu W."/>
            <person name="Hu C."/>
        </authorList>
    </citation>
    <scope>NUCLEOTIDE SEQUENCE [LARGE SCALE GENOMIC DNA]</scope>
    <source>
        <strain evidence="2 3">GB2-A4</strain>
    </source>
</reference>
<comment type="caution">
    <text evidence="2">The sequence shown here is derived from an EMBL/GenBank/DDBJ whole genome shotgun (WGS) entry which is preliminary data.</text>
</comment>
<proteinExistence type="predicted"/>
<accession>A0ABV0JF96</accession>
<keyword evidence="3" id="KW-1185">Reference proteome</keyword>
<protein>
    <submittedName>
        <fullName evidence="2">Uncharacterized protein</fullName>
    </submittedName>
</protein>
<evidence type="ECO:0000313" key="2">
    <source>
        <dbReference type="EMBL" id="MEP0820436.1"/>
    </source>
</evidence>
<dbReference type="EMBL" id="JAMPKM010000029">
    <property type="protein sequence ID" value="MEP0820436.1"/>
    <property type="molecule type" value="Genomic_DNA"/>
</dbReference>
<evidence type="ECO:0000256" key="1">
    <source>
        <dbReference type="SAM" id="MobiDB-lite"/>
    </source>
</evidence>
<sequence>MKSSGVSTTKHLLCPICEKDHGCKINEDGSVLCLRITSPNDAPTGYRFIQTLNNDMGGLFVVGRDDTYSSWQDEIERRNRLRQQKKEKTRKQSLVLSLEERDRQYRNVLSQLSVSEEHKRLLLDRGLTQVQIEQAGFKTWVPIKGVTGATSSLSGIDQRGDRLVGCKGIAIPAYSPLKQITGFQIKTDSGRPGKYVWLSSARKDGSGGNGPQLPNGELPLFVWMPEGVSAEEIWLCEGGLKSAIAAYKLNKVVIGAAGGQFTTDTLQNYLKILKPSRVVLAPDAGAINNTAQIPAANYKVIKLCQAWGCEVKVAWWDQKRETKDLDIDELLVAGRGGEIQFISPEAFFNLHPISIREKLEKHTPQRAGLIRSDFPVLSPHEFQNTHSVTEYQAGDRQKILEELVKQGGVFQESSGMGLGKSHTAGLLEPENVDVEQIIYITNNPRNVTTETLKGWPVNQGRHRGLVVLPGPNGTEQIRNAKEGEHPTILPNCDRSEEAHLLSARNIPAVGSKICPGCPYLEDCRKGAGPYVYLADRVETISQPRYVSHIDSLDPKTFAGYSPNPDKKPHQRKTLLVLEEASQQKLYKSFTVRLADLERTRSDLKANHPDEAEKLEPTIEAIKQGLLGKLPRYGLDHLEVLKILPKELPDLTVEEMELISAQESKFFEPDYVAEEHGFSSDTKLSDLPREARKAAKPNSQQLMKQTEALITLRWLPDFWKALHGEGVLRLTTSGLEIKLPDQRRLEILTSPAVKAIILLDATEPSENFEQWLKKPVVTVREKPPDQVAEVEFIQINDLGMMGFSRGKDQQRRARILEDEIKKQYPDALVINTQEYAQEGDGYWFLHSRGSNAFQETSTLILVGCPIPNIGALTDEFALMTERHPSTDIVPRSYPINAKNTKPGGPWWVRTLNESADLELAAFIRRRILAEIDQGAERLRANRRPGGKLRVFFLSDYPLDREVTFVSSEEVVPQTASKKKGISAADVERATQQLERRGKKVTEEAIAKKLGVSRSTVNRAKKVHGEQFQVESVQNPCLEGDREWFVDAHDAINNSNSTLNIYKPPANALQEGVSSSESEETHSPRSSLPAPEVKVLPSPSTKPPTTIRVGDIVKRHSDGALFRVKDVGGGSAWVKWLDQSVALIDITIPLSELGPVDNF</sequence>
<dbReference type="Proteomes" id="UP001464891">
    <property type="component" value="Unassembled WGS sequence"/>
</dbReference>